<dbReference type="PROSITE" id="PS51379">
    <property type="entry name" value="4FE4S_FER_2"/>
    <property type="match status" value="3"/>
</dbReference>
<dbReference type="Pfam" id="PF12838">
    <property type="entry name" value="Fer4_7"/>
    <property type="match status" value="1"/>
</dbReference>
<evidence type="ECO:0000256" key="5">
    <source>
        <dbReference type="ARBA" id="ARBA00022967"/>
    </source>
</evidence>
<comment type="similarity">
    <text evidence="10">Belongs to the 4Fe4S bacterial-type ferredoxin family. RnfB subfamily.</text>
</comment>
<keyword evidence="3 10" id="KW-0479">Metal-binding</keyword>
<comment type="cofactor">
    <cofactor evidence="10">
        <name>[4Fe-4S] cluster</name>
        <dbReference type="ChEBI" id="CHEBI:49883"/>
    </cofactor>
    <text evidence="10">Binds 3 [4Fe-4S] clusters.</text>
</comment>
<dbReference type="PANTHER" id="PTHR43560">
    <property type="entry name" value="ION-TRANSLOCATING OXIDOREDUCTASE COMPLEX SUBUNIT B"/>
    <property type="match status" value="1"/>
</dbReference>
<feature type="binding site" evidence="10">
    <location>
        <position position="148"/>
    </location>
    <ligand>
        <name>[4Fe-4S] cluster</name>
        <dbReference type="ChEBI" id="CHEBI:49883"/>
        <label>2</label>
    </ligand>
</feature>
<dbReference type="Proteomes" id="UP001078443">
    <property type="component" value="Unassembled WGS sequence"/>
</dbReference>
<keyword evidence="9 10" id="KW-0472">Membrane</keyword>
<dbReference type="Pfam" id="PF04060">
    <property type="entry name" value="FeS"/>
    <property type="match status" value="1"/>
</dbReference>
<dbReference type="SUPFAM" id="SSF54862">
    <property type="entry name" value="4Fe-4S ferredoxins"/>
    <property type="match status" value="1"/>
</dbReference>
<feature type="binding site" evidence="10">
    <location>
        <position position="177"/>
    </location>
    <ligand>
        <name>[4Fe-4S] cluster</name>
        <dbReference type="ChEBI" id="CHEBI:49883"/>
        <label>3</label>
    </ligand>
</feature>
<feature type="binding site" evidence="10">
    <location>
        <position position="74"/>
    </location>
    <ligand>
        <name>[4Fe-4S] cluster</name>
        <dbReference type="ChEBI" id="CHEBI:49883"/>
        <label>1</label>
    </ligand>
</feature>
<evidence type="ECO:0000256" key="7">
    <source>
        <dbReference type="ARBA" id="ARBA00023004"/>
    </source>
</evidence>
<keyword evidence="6 10" id="KW-0249">Electron transport</keyword>
<dbReference type="NCBIfam" id="TIGR01944">
    <property type="entry name" value="rnfB"/>
    <property type="match status" value="1"/>
</dbReference>
<evidence type="ECO:0000256" key="2">
    <source>
        <dbReference type="ARBA" id="ARBA00022485"/>
    </source>
</evidence>
<dbReference type="InterPro" id="IPR050395">
    <property type="entry name" value="4Fe4S_Ferredoxin_RnfB"/>
</dbReference>
<dbReference type="HAMAP" id="MF_00463">
    <property type="entry name" value="RsxB_RnfB"/>
    <property type="match status" value="1"/>
</dbReference>
<dbReference type="EC" id="7.-.-.-" evidence="10"/>
<feature type="binding site" evidence="10">
    <location>
        <position position="171"/>
    </location>
    <ligand>
        <name>[4Fe-4S] cluster</name>
        <dbReference type="ChEBI" id="CHEBI:49883"/>
        <label>3</label>
    </ligand>
</feature>
<feature type="binding site" evidence="10">
    <location>
        <position position="152"/>
    </location>
    <ligand>
        <name>[4Fe-4S] cluster</name>
        <dbReference type="ChEBI" id="CHEBI:49883"/>
        <label>3</label>
    </ligand>
</feature>
<dbReference type="InterPro" id="IPR007202">
    <property type="entry name" value="4Fe-4S_dom"/>
</dbReference>
<dbReference type="CDD" id="cd10549">
    <property type="entry name" value="MtMvhB_like"/>
    <property type="match status" value="1"/>
</dbReference>
<dbReference type="InterPro" id="IPR017896">
    <property type="entry name" value="4Fe4S_Fe-S-bd"/>
</dbReference>
<dbReference type="InterPro" id="IPR010207">
    <property type="entry name" value="Elect_transpt_cplx_RnfB/RsxB"/>
</dbReference>
<dbReference type="RefSeq" id="WP_268040865.1">
    <property type="nucleotide sequence ID" value="NZ_JAPQER010000003.1"/>
</dbReference>
<feature type="binding site" evidence="10">
    <location>
        <position position="174"/>
    </location>
    <ligand>
        <name>[4Fe-4S] cluster</name>
        <dbReference type="ChEBI" id="CHEBI:49883"/>
        <label>3</label>
    </ligand>
</feature>
<keyword evidence="14" id="KW-1185">Reference proteome</keyword>
<keyword evidence="1 10" id="KW-0813">Transport</keyword>
<keyword evidence="4 10" id="KW-0677">Repeat</keyword>
<name>A0ABT4CZZ9_9CLOT</name>
<evidence type="ECO:0000256" key="4">
    <source>
        <dbReference type="ARBA" id="ARBA00022737"/>
    </source>
</evidence>
<comment type="caution">
    <text evidence="13">The sequence shown here is derived from an EMBL/GenBank/DDBJ whole genome shotgun (WGS) entry which is preliminary data.</text>
</comment>
<feature type="domain" description="4Fe-4S ferredoxin-type" evidence="11">
    <location>
        <begin position="207"/>
        <end position="235"/>
    </location>
</feature>
<evidence type="ECO:0000256" key="9">
    <source>
        <dbReference type="ARBA" id="ARBA00023136"/>
    </source>
</evidence>
<feature type="binding site" evidence="10">
    <location>
        <position position="142"/>
    </location>
    <ligand>
        <name>[4Fe-4S] cluster</name>
        <dbReference type="ChEBI" id="CHEBI:49883"/>
        <label>2</label>
    </ligand>
</feature>
<evidence type="ECO:0000313" key="14">
    <source>
        <dbReference type="Proteomes" id="UP001078443"/>
    </source>
</evidence>
<feature type="binding site" evidence="10">
    <location>
        <position position="57"/>
    </location>
    <ligand>
        <name>[4Fe-4S] cluster</name>
        <dbReference type="ChEBI" id="CHEBI:49883"/>
        <label>1</label>
    </ligand>
</feature>
<evidence type="ECO:0000259" key="12">
    <source>
        <dbReference type="PROSITE" id="PS51656"/>
    </source>
</evidence>
<evidence type="ECO:0000256" key="1">
    <source>
        <dbReference type="ARBA" id="ARBA00022448"/>
    </source>
</evidence>
<comment type="caution">
    <text evidence="10">Lacks conserved residue(s) required for the propagation of feature annotation.</text>
</comment>
<keyword evidence="8 10" id="KW-0411">Iron-sulfur</keyword>
<evidence type="ECO:0000259" key="11">
    <source>
        <dbReference type="PROSITE" id="PS51379"/>
    </source>
</evidence>
<dbReference type="Gene3D" id="3.30.70.20">
    <property type="match status" value="2"/>
</dbReference>
<keyword evidence="7 10" id="KW-0408">Iron</keyword>
<dbReference type="EMBL" id="JAPQER010000003">
    <property type="protein sequence ID" value="MCY6484560.1"/>
    <property type="molecule type" value="Genomic_DNA"/>
</dbReference>
<sequence>MNEILFPILALGGLGLLFGLVLGYSSKKFAVEVDPKMPLVRDALPGANCGGCGYAGCDAYAEAVVKGEAAPNCCPIGGAAAAEKIGGIMGLEVGAAEPNVAYVKCQGTCNNAKDKAVYNGITDCQQAMNVPGAGGKACSFGCLGYGSCVDACKFDAITIEDGIAKVNKENCVGCGACVQACPKNVIELVPESQLVFISCNSHDRGLDVKNICSTGCIGCGLCAKACPKDAIKMENNLPVIDYSLCVNCGLCEKKCPVNAILNFRQKPQPKAKEN</sequence>
<evidence type="ECO:0000256" key="6">
    <source>
        <dbReference type="ARBA" id="ARBA00022982"/>
    </source>
</evidence>
<dbReference type="PROSITE" id="PS00198">
    <property type="entry name" value="4FE4S_FER_1"/>
    <property type="match status" value="2"/>
</dbReference>
<comment type="subcellular location">
    <subcellularLocation>
        <location evidence="10">Cell membrane</location>
    </subcellularLocation>
</comment>
<feature type="binding site" evidence="10">
    <location>
        <position position="52"/>
    </location>
    <ligand>
        <name>[4Fe-4S] cluster</name>
        <dbReference type="ChEBI" id="CHEBI:49883"/>
        <label>1</label>
    </ligand>
</feature>
<evidence type="ECO:0000256" key="3">
    <source>
        <dbReference type="ARBA" id="ARBA00022723"/>
    </source>
</evidence>
<comment type="function">
    <text evidence="10">Part of a membrane-bound complex that couples electron transfer with translocation of ions across the membrane.</text>
</comment>
<keyword evidence="10" id="KW-1003">Cell membrane</keyword>
<keyword evidence="2 10" id="KW-0004">4Fe-4S</keyword>
<feature type="binding site" evidence="10">
    <location>
        <position position="181"/>
    </location>
    <ligand>
        <name>[4Fe-4S] cluster</name>
        <dbReference type="ChEBI" id="CHEBI:49883"/>
        <label>2</label>
    </ligand>
</feature>
<evidence type="ECO:0000256" key="10">
    <source>
        <dbReference type="HAMAP-Rule" id="MF_00463"/>
    </source>
</evidence>
<protein>
    <recommendedName>
        <fullName evidence="10">Ion-translocating oxidoreductase complex subunit B</fullName>
        <ecNumber evidence="10">7.-.-.-</ecNumber>
    </recommendedName>
    <alternativeName>
        <fullName evidence="10">Rnf electron transport complex subunit B</fullName>
    </alternativeName>
</protein>
<comment type="subunit">
    <text evidence="10">The complex is composed of six subunits: RnfA, RnfB, RnfC, RnfD, RnfE and RnfG.</text>
</comment>
<feature type="domain" description="4Fe-4S" evidence="12">
    <location>
        <begin position="32"/>
        <end position="91"/>
    </location>
</feature>
<feature type="binding site" evidence="10">
    <location>
        <position position="49"/>
    </location>
    <ligand>
        <name>[4Fe-4S] cluster</name>
        <dbReference type="ChEBI" id="CHEBI:49883"/>
        <label>1</label>
    </ligand>
</feature>
<proteinExistence type="inferred from homology"/>
<feature type="domain" description="4Fe-4S ferredoxin-type" evidence="11">
    <location>
        <begin position="236"/>
        <end position="266"/>
    </location>
</feature>
<dbReference type="Gene3D" id="1.10.15.40">
    <property type="entry name" value="Electron transport complex subunit B, putative Fe-S cluster"/>
    <property type="match status" value="1"/>
</dbReference>
<gene>
    <name evidence="10" type="primary">rnfB</name>
    <name evidence="13" type="ORF">OW763_09425</name>
</gene>
<feature type="region of interest" description="Hydrophobic" evidence="10">
    <location>
        <begin position="1"/>
        <end position="26"/>
    </location>
</feature>
<feature type="domain" description="4Fe-4S ferredoxin-type" evidence="11">
    <location>
        <begin position="162"/>
        <end position="191"/>
    </location>
</feature>
<dbReference type="PROSITE" id="PS51656">
    <property type="entry name" value="4FE4S"/>
    <property type="match status" value="1"/>
</dbReference>
<dbReference type="Pfam" id="PF00037">
    <property type="entry name" value="Fer4"/>
    <property type="match status" value="1"/>
</dbReference>
<dbReference type="InterPro" id="IPR017900">
    <property type="entry name" value="4Fe4S_Fe_S_CS"/>
</dbReference>
<evidence type="ECO:0000256" key="8">
    <source>
        <dbReference type="ARBA" id="ARBA00023014"/>
    </source>
</evidence>
<keyword evidence="5 10" id="KW-1278">Translocase</keyword>
<accession>A0ABT4CZZ9</accession>
<organism evidence="13 14">
    <name type="scientific">Clostridium aestuarii</name>
    <dbReference type="NCBI Taxonomy" id="338193"/>
    <lineage>
        <taxon>Bacteria</taxon>
        <taxon>Bacillati</taxon>
        <taxon>Bacillota</taxon>
        <taxon>Clostridia</taxon>
        <taxon>Eubacteriales</taxon>
        <taxon>Clostridiaceae</taxon>
        <taxon>Clostridium</taxon>
    </lineage>
</organism>
<dbReference type="PANTHER" id="PTHR43560:SF1">
    <property type="entry name" value="ION-TRANSLOCATING OXIDOREDUCTASE COMPLEX SUBUNIT B"/>
    <property type="match status" value="1"/>
</dbReference>
<feature type="binding site" evidence="10">
    <location>
        <position position="138"/>
    </location>
    <ligand>
        <name>[4Fe-4S] cluster</name>
        <dbReference type="ChEBI" id="CHEBI:49883"/>
        <label>2</label>
    </ligand>
</feature>
<reference evidence="13" key="1">
    <citation type="submission" date="2022-12" db="EMBL/GenBank/DDBJ databases">
        <authorList>
            <person name="Wang J."/>
        </authorList>
    </citation>
    <scope>NUCLEOTIDE SEQUENCE</scope>
    <source>
        <strain evidence="13">HY-45-18</strain>
    </source>
</reference>
<evidence type="ECO:0000313" key="13">
    <source>
        <dbReference type="EMBL" id="MCY6484560.1"/>
    </source>
</evidence>